<keyword evidence="4 8" id="KW-0067">ATP-binding</keyword>
<dbReference type="InterPro" id="IPR003593">
    <property type="entry name" value="AAA+_ATPase"/>
</dbReference>
<dbReference type="InterPro" id="IPR003439">
    <property type="entry name" value="ABC_transporter-like_ATP-bd"/>
</dbReference>
<dbReference type="PANTHER" id="PTHR42781">
    <property type="entry name" value="SPERMIDINE/PUTRESCINE IMPORT ATP-BINDING PROTEIN POTA"/>
    <property type="match status" value="1"/>
</dbReference>
<dbReference type="SUPFAM" id="SSF52540">
    <property type="entry name" value="P-loop containing nucleoside triphosphate hydrolases"/>
    <property type="match status" value="1"/>
</dbReference>
<dbReference type="CDD" id="cd03300">
    <property type="entry name" value="ABC_PotA_N"/>
    <property type="match status" value="1"/>
</dbReference>
<dbReference type="Gene3D" id="3.40.50.300">
    <property type="entry name" value="P-loop containing nucleotide triphosphate hydrolases"/>
    <property type="match status" value="1"/>
</dbReference>
<dbReference type="InterPro" id="IPR027417">
    <property type="entry name" value="P-loop_NTPase"/>
</dbReference>
<dbReference type="InterPro" id="IPR008995">
    <property type="entry name" value="Mo/tungstate-bd_C_term_dom"/>
</dbReference>
<organism evidence="8 9">
    <name type="scientific">Candidatus Borkfalkia avistercoris</name>
    <dbReference type="NCBI Taxonomy" id="2838504"/>
    <lineage>
        <taxon>Bacteria</taxon>
        <taxon>Bacillati</taxon>
        <taxon>Bacillota</taxon>
        <taxon>Clostridia</taxon>
        <taxon>Christensenellales</taxon>
        <taxon>Christensenellaceae</taxon>
        <taxon>Candidatus Borkfalkia</taxon>
    </lineage>
</organism>
<protein>
    <submittedName>
        <fullName evidence="8">ABC transporter ATP-binding protein</fullName>
    </submittedName>
</protein>
<dbReference type="Pfam" id="PF08402">
    <property type="entry name" value="TOBE_2"/>
    <property type="match status" value="1"/>
</dbReference>
<dbReference type="InterPro" id="IPR013611">
    <property type="entry name" value="Transp-assoc_OB_typ2"/>
</dbReference>
<evidence type="ECO:0000256" key="4">
    <source>
        <dbReference type="ARBA" id="ARBA00022840"/>
    </source>
</evidence>
<gene>
    <name evidence="8" type="ORF">H9727_04670</name>
</gene>
<dbReference type="Proteomes" id="UP000824132">
    <property type="component" value="Unassembled WGS sequence"/>
</dbReference>
<evidence type="ECO:0000256" key="3">
    <source>
        <dbReference type="ARBA" id="ARBA00022741"/>
    </source>
</evidence>
<evidence type="ECO:0000313" key="8">
    <source>
        <dbReference type="EMBL" id="HIZ03560.1"/>
    </source>
</evidence>
<evidence type="ECO:0000259" key="7">
    <source>
        <dbReference type="PROSITE" id="PS50893"/>
    </source>
</evidence>
<evidence type="ECO:0000256" key="2">
    <source>
        <dbReference type="ARBA" id="ARBA00022475"/>
    </source>
</evidence>
<reference evidence="8" key="2">
    <citation type="submission" date="2021-04" db="EMBL/GenBank/DDBJ databases">
        <authorList>
            <person name="Gilroy R."/>
        </authorList>
    </citation>
    <scope>NUCLEOTIDE SEQUENCE</scope>
    <source>
        <strain evidence="8">CHK187-5294</strain>
    </source>
</reference>
<dbReference type="InterPro" id="IPR017879">
    <property type="entry name" value="PotA_ATP-bd"/>
</dbReference>
<dbReference type="Gene3D" id="2.40.50.140">
    <property type="entry name" value="Nucleic acid-binding proteins"/>
    <property type="match status" value="1"/>
</dbReference>
<dbReference type="PROSITE" id="PS50893">
    <property type="entry name" value="ABC_TRANSPORTER_2"/>
    <property type="match status" value="1"/>
</dbReference>
<dbReference type="GO" id="GO:0005524">
    <property type="term" value="F:ATP binding"/>
    <property type="evidence" value="ECO:0007669"/>
    <property type="project" value="UniProtKB-KW"/>
</dbReference>
<dbReference type="InterPro" id="IPR050093">
    <property type="entry name" value="ABC_SmlMolc_Importer"/>
</dbReference>
<sequence length="517" mass="57639">MTDPKKPAAAAATASPVKDEKIIEIVGASKVFDETVAVDNIDLYVRKGEFITFLGPSGCGKTTTLRMIAGFDIPTSGKILLNGKDITNLPPNKRPINTVFQRYALFPHYNIYDNVAFGLKLKKIPVTYVNEKGETYTKLQKLTRREIDEKVKNALAVVDLEGFEKRSVSTLSGGQQQRVAIARAIVNEPEILLLDEPLGALDLKMRKEMQIELKEMHKKLGITFIYVTHDQEEALTMSDTIVVMKDGQIQQIGTPTSIYNEPANAFVANFIGDSNLFNGTMVGNRLVRFCNRNFKCLDDFALHEKVDVVVRPEDIKMTSADEGMLKGEVISVVFKGVHYEITVMVGKTEVVIQNTESRNVGETIGLDILPDGIHIMKKEFTVNRYDGYITKKNTVVFGDGEFACDVTQLYPGSHLDDEGYLITAEGEQLDLTDTDVTVEVGFTDIEISDNADEGGAQGHIVSIIYKGDHYQVIVRTQENEEDYVLDTEDLWNENDLVSVKIAPEKIRLALKQEAKQK</sequence>
<keyword evidence="5" id="KW-1278">Translocase</keyword>
<accession>A0A9D2CZ59</accession>
<feature type="domain" description="ABC transporter" evidence="7">
    <location>
        <begin position="23"/>
        <end position="271"/>
    </location>
</feature>
<evidence type="ECO:0000256" key="1">
    <source>
        <dbReference type="ARBA" id="ARBA00022448"/>
    </source>
</evidence>
<dbReference type="InterPro" id="IPR012340">
    <property type="entry name" value="NA-bd_OB-fold"/>
</dbReference>
<dbReference type="Gene3D" id="2.40.50.100">
    <property type="match status" value="1"/>
</dbReference>
<dbReference type="SMART" id="SM00382">
    <property type="entry name" value="AAA"/>
    <property type="match status" value="1"/>
</dbReference>
<evidence type="ECO:0000313" key="9">
    <source>
        <dbReference type="Proteomes" id="UP000824132"/>
    </source>
</evidence>
<dbReference type="InterPro" id="IPR017871">
    <property type="entry name" value="ABC_transporter-like_CS"/>
</dbReference>
<keyword evidence="3" id="KW-0547">Nucleotide-binding</keyword>
<evidence type="ECO:0000256" key="5">
    <source>
        <dbReference type="ARBA" id="ARBA00022967"/>
    </source>
</evidence>
<keyword evidence="2" id="KW-1003">Cell membrane</keyword>
<dbReference type="PANTHER" id="PTHR42781:SF4">
    <property type="entry name" value="SPERMIDINE_PUTRESCINE IMPORT ATP-BINDING PROTEIN POTA"/>
    <property type="match status" value="1"/>
</dbReference>
<dbReference type="GO" id="GO:0016887">
    <property type="term" value="F:ATP hydrolysis activity"/>
    <property type="evidence" value="ECO:0007669"/>
    <property type="project" value="InterPro"/>
</dbReference>
<name>A0A9D2CZ59_9FIRM</name>
<proteinExistence type="predicted"/>
<dbReference type="SUPFAM" id="SSF50331">
    <property type="entry name" value="MOP-like"/>
    <property type="match status" value="2"/>
</dbReference>
<dbReference type="GO" id="GO:0015594">
    <property type="term" value="F:ABC-type putrescine transporter activity"/>
    <property type="evidence" value="ECO:0007669"/>
    <property type="project" value="InterPro"/>
</dbReference>
<dbReference type="PROSITE" id="PS00211">
    <property type="entry name" value="ABC_TRANSPORTER_1"/>
    <property type="match status" value="1"/>
</dbReference>
<keyword evidence="6" id="KW-0472">Membrane</keyword>
<dbReference type="AlphaFoldDB" id="A0A9D2CZ59"/>
<reference evidence="8" key="1">
    <citation type="journal article" date="2021" name="PeerJ">
        <title>Extensive microbial diversity within the chicken gut microbiome revealed by metagenomics and culture.</title>
        <authorList>
            <person name="Gilroy R."/>
            <person name="Ravi A."/>
            <person name="Getino M."/>
            <person name="Pursley I."/>
            <person name="Horton D.L."/>
            <person name="Alikhan N.F."/>
            <person name="Baker D."/>
            <person name="Gharbi K."/>
            <person name="Hall N."/>
            <person name="Watson M."/>
            <person name="Adriaenssens E.M."/>
            <person name="Foster-Nyarko E."/>
            <person name="Jarju S."/>
            <person name="Secka A."/>
            <person name="Antonio M."/>
            <person name="Oren A."/>
            <person name="Chaudhuri R.R."/>
            <person name="La Ragione R."/>
            <person name="Hildebrand F."/>
            <person name="Pallen M.J."/>
        </authorList>
    </citation>
    <scope>NUCLEOTIDE SEQUENCE</scope>
    <source>
        <strain evidence="8">CHK187-5294</strain>
    </source>
</reference>
<dbReference type="Pfam" id="PF00005">
    <property type="entry name" value="ABC_tran"/>
    <property type="match status" value="1"/>
</dbReference>
<keyword evidence="1" id="KW-0813">Transport</keyword>
<comment type="caution">
    <text evidence="8">The sequence shown here is derived from an EMBL/GenBank/DDBJ whole genome shotgun (WGS) entry which is preliminary data.</text>
</comment>
<dbReference type="FunFam" id="3.40.50.300:FF:000133">
    <property type="entry name" value="Spermidine/putrescine import ATP-binding protein PotA"/>
    <property type="match status" value="1"/>
</dbReference>
<dbReference type="EMBL" id="DXCL01000026">
    <property type="protein sequence ID" value="HIZ03560.1"/>
    <property type="molecule type" value="Genomic_DNA"/>
</dbReference>
<evidence type="ECO:0000256" key="6">
    <source>
        <dbReference type="ARBA" id="ARBA00023136"/>
    </source>
</evidence>
<dbReference type="GO" id="GO:0043190">
    <property type="term" value="C:ATP-binding cassette (ABC) transporter complex"/>
    <property type="evidence" value="ECO:0007669"/>
    <property type="project" value="InterPro"/>
</dbReference>